<dbReference type="Proteomes" id="UP001597361">
    <property type="component" value="Unassembled WGS sequence"/>
</dbReference>
<dbReference type="RefSeq" id="WP_376884359.1">
    <property type="nucleotide sequence ID" value="NZ_JBHUHR010000015.1"/>
</dbReference>
<accession>A0ABW4VHY5</accession>
<name>A0ABW4VHY5_9BACT</name>
<comment type="caution">
    <text evidence="1">The sequence shown here is derived from an EMBL/GenBank/DDBJ whole genome shotgun (WGS) entry which is preliminary data.</text>
</comment>
<proteinExistence type="predicted"/>
<keyword evidence="2" id="KW-1185">Reference proteome</keyword>
<dbReference type="EMBL" id="JBHUHR010000015">
    <property type="protein sequence ID" value="MFD2034323.1"/>
    <property type="molecule type" value="Genomic_DNA"/>
</dbReference>
<reference evidence="2" key="1">
    <citation type="journal article" date="2019" name="Int. J. Syst. Evol. Microbiol.">
        <title>The Global Catalogue of Microorganisms (GCM) 10K type strain sequencing project: providing services to taxonomists for standard genome sequencing and annotation.</title>
        <authorList>
            <consortium name="The Broad Institute Genomics Platform"/>
            <consortium name="The Broad Institute Genome Sequencing Center for Infectious Disease"/>
            <person name="Wu L."/>
            <person name="Ma J."/>
        </authorList>
    </citation>
    <scope>NUCLEOTIDE SEQUENCE [LARGE SCALE GENOMIC DNA]</scope>
    <source>
        <strain evidence="2">CGMCC 1.15180</strain>
    </source>
</reference>
<evidence type="ECO:0000313" key="2">
    <source>
        <dbReference type="Proteomes" id="UP001597361"/>
    </source>
</evidence>
<organism evidence="1 2">
    <name type="scientific">Belliella marina</name>
    <dbReference type="NCBI Taxonomy" id="1644146"/>
    <lineage>
        <taxon>Bacteria</taxon>
        <taxon>Pseudomonadati</taxon>
        <taxon>Bacteroidota</taxon>
        <taxon>Cytophagia</taxon>
        <taxon>Cytophagales</taxon>
        <taxon>Cyclobacteriaceae</taxon>
        <taxon>Belliella</taxon>
    </lineage>
</organism>
<evidence type="ECO:0000313" key="1">
    <source>
        <dbReference type="EMBL" id="MFD2034323.1"/>
    </source>
</evidence>
<protein>
    <submittedName>
        <fullName evidence="1">Uncharacterized protein</fullName>
    </submittedName>
</protein>
<gene>
    <name evidence="1" type="ORF">ACFSKL_05950</name>
</gene>
<sequence>MEQAYIFTPTKNTAKTKLTEQVRSASKKAQNLNIMAFFALFLGTGIA</sequence>